<dbReference type="InterPro" id="IPR014720">
    <property type="entry name" value="dsRBD_dom"/>
</dbReference>
<evidence type="ECO:0000259" key="3">
    <source>
        <dbReference type="PROSITE" id="PS50137"/>
    </source>
</evidence>
<feature type="domain" description="DRBM" evidence="3">
    <location>
        <begin position="5"/>
        <end position="69"/>
    </location>
</feature>
<dbReference type="PANTHER" id="PTHR46205:SF4">
    <property type="entry name" value="LD06392P"/>
    <property type="match status" value="1"/>
</dbReference>
<dbReference type="GO" id="GO:0005634">
    <property type="term" value="C:nucleus"/>
    <property type="evidence" value="ECO:0007669"/>
    <property type="project" value="TreeGrafter"/>
</dbReference>
<proteinExistence type="predicted"/>
<dbReference type="SUPFAM" id="SSF54768">
    <property type="entry name" value="dsRNA-binding domain-like"/>
    <property type="match status" value="2"/>
</dbReference>
<dbReference type="InterPro" id="IPR051247">
    <property type="entry name" value="RLC_Component"/>
</dbReference>
<accession>A0A1B0A3Z4</accession>
<dbReference type="GO" id="GO:0030422">
    <property type="term" value="P:siRNA processing"/>
    <property type="evidence" value="ECO:0007669"/>
    <property type="project" value="TreeGrafter"/>
</dbReference>
<keyword evidence="5" id="KW-1185">Reference proteome</keyword>
<dbReference type="PROSITE" id="PS50137">
    <property type="entry name" value="DS_RBD"/>
    <property type="match status" value="2"/>
</dbReference>
<protein>
    <recommendedName>
        <fullName evidence="3">DRBM domain-containing protein</fullName>
    </recommendedName>
</protein>
<dbReference type="GO" id="GO:0035197">
    <property type="term" value="F:siRNA binding"/>
    <property type="evidence" value="ECO:0007669"/>
    <property type="project" value="TreeGrafter"/>
</dbReference>
<evidence type="ECO:0000256" key="2">
    <source>
        <dbReference type="PROSITE-ProRule" id="PRU00266"/>
    </source>
</evidence>
<dbReference type="EnsemblMetazoa" id="GPAI033741-RA">
    <property type="protein sequence ID" value="GPAI033741-PA"/>
    <property type="gene ID" value="GPAI033741"/>
</dbReference>
<dbReference type="GO" id="GO:0016442">
    <property type="term" value="C:RISC complex"/>
    <property type="evidence" value="ECO:0007669"/>
    <property type="project" value="TreeGrafter"/>
</dbReference>
<evidence type="ECO:0000313" key="5">
    <source>
        <dbReference type="Proteomes" id="UP000092445"/>
    </source>
</evidence>
<evidence type="ECO:0000313" key="4">
    <source>
        <dbReference type="EnsemblMetazoa" id="GPAI033741-PA"/>
    </source>
</evidence>
<evidence type="ECO:0000256" key="1">
    <source>
        <dbReference type="ARBA" id="ARBA00022884"/>
    </source>
</evidence>
<feature type="domain" description="DRBM" evidence="3">
    <location>
        <begin position="88"/>
        <end position="156"/>
    </location>
</feature>
<dbReference type="SMART" id="SM00358">
    <property type="entry name" value="DSRM"/>
    <property type="match status" value="2"/>
</dbReference>
<reference evidence="4" key="2">
    <citation type="submission" date="2020-05" db="UniProtKB">
        <authorList>
            <consortium name="EnsemblMetazoa"/>
        </authorList>
    </citation>
    <scope>IDENTIFICATION</scope>
    <source>
        <strain evidence="4">IAEA</strain>
    </source>
</reference>
<dbReference type="GO" id="GO:0070920">
    <property type="term" value="P:regulation of regulatory ncRNA processing"/>
    <property type="evidence" value="ECO:0007669"/>
    <property type="project" value="TreeGrafter"/>
</dbReference>
<dbReference type="VEuPathDB" id="VectorBase:GPAI033741"/>
<organism evidence="4 5">
    <name type="scientific">Glossina pallidipes</name>
    <name type="common">Tsetse fly</name>
    <dbReference type="NCBI Taxonomy" id="7398"/>
    <lineage>
        <taxon>Eukaryota</taxon>
        <taxon>Metazoa</taxon>
        <taxon>Ecdysozoa</taxon>
        <taxon>Arthropoda</taxon>
        <taxon>Hexapoda</taxon>
        <taxon>Insecta</taxon>
        <taxon>Pterygota</taxon>
        <taxon>Neoptera</taxon>
        <taxon>Endopterygota</taxon>
        <taxon>Diptera</taxon>
        <taxon>Brachycera</taxon>
        <taxon>Muscomorpha</taxon>
        <taxon>Hippoboscoidea</taxon>
        <taxon>Glossinidae</taxon>
        <taxon>Glossina</taxon>
    </lineage>
</organism>
<keyword evidence="1 2" id="KW-0694">RNA-binding</keyword>
<name>A0A1B0A3Z4_GLOPL</name>
<reference evidence="5" key="1">
    <citation type="submission" date="2014-03" db="EMBL/GenBank/DDBJ databases">
        <authorList>
            <person name="Aksoy S."/>
            <person name="Warren W."/>
            <person name="Wilson R.K."/>
        </authorList>
    </citation>
    <scope>NUCLEOTIDE SEQUENCE [LARGE SCALE GENOMIC DNA]</scope>
    <source>
        <strain evidence="5">IAEA</strain>
    </source>
</reference>
<dbReference type="GO" id="GO:0070578">
    <property type="term" value="C:RISC-loading complex"/>
    <property type="evidence" value="ECO:0007669"/>
    <property type="project" value="TreeGrafter"/>
</dbReference>
<sequence>MVGKSSVSALQEYCAKNKISAPTYEWIDSESGSFICRAKVMDVEVDGNGRSKRNAKHLAAANIIKKLRLRYPDIDEISEIETETPTEDMVAMLRDYCVQHHHPLPTFEMIQEGGASDAPEFIAVCSLASIRRFGTSTKKKDARQKAALALLTVVQNRGRGSFDHDMRGISVDETMEDVESERYLKFKTYRELTESILGGDAPGIPLSERHNYFRKFRKCLKVEANNILSKQYDSDQEKVIKLFEALKITPKITKMPALDTLELMVSIELNCEYDVYFANLESKIYKQVLNYFQIMLN</sequence>
<dbReference type="GO" id="GO:0003725">
    <property type="term" value="F:double-stranded RNA binding"/>
    <property type="evidence" value="ECO:0007669"/>
    <property type="project" value="TreeGrafter"/>
</dbReference>
<dbReference type="AlphaFoldDB" id="A0A1B0A3Z4"/>
<dbReference type="CDD" id="cd00048">
    <property type="entry name" value="DSRM_SF"/>
    <property type="match status" value="1"/>
</dbReference>
<dbReference type="GO" id="GO:0005737">
    <property type="term" value="C:cytoplasm"/>
    <property type="evidence" value="ECO:0007669"/>
    <property type="project" value="TreeGrafter"/>
</dbReference>
<dbReference type="PANTHER" id="PTHR46205">
    <property type="entry name" value="LOQUACIOUS, ISOFORM B"/>
    <property type="match status" value="1"/>
</dbReference>
<dbReference type="Proteomes" id="UP000092445">
    <property type="component" value="Unassembled WGS sequence"/>
</dbReference>
<dbReference type="Pfam" id="PF00035">
    <property type="entry name" value="dsrm"/>
    <property type="match status" value="2"/>
</dbReference>
<dbReference type="STRING" id="7398.A0A1B0A3Z4"/>
<dbReference type="Gene3D" id="3.30.160.20">
    <property type="match status" value="2"/>
</dbReference>